<name>A0A929FAA8_LEPEC</name>
<reference evidence="1" key="1">
    <citation type="submission" date="2020-10" db="EMBL/GenBank/DDBJ databases">
        <authorList>
            <person name="Castelo-Branco R."/>
            <person name="Eusebio N."/>
            <person name="Adriana R."/>
            <person name="Vieira A."/>
            <person name="Brugerolle De Fraissinette N."/>
            <person name="Rezende De Castro R."/>
            <person name="Schneider M.P."/>
            <person name="Vasconcelos V."/>
            <person name="Leao P.N."/>
        </authorList>
    </citation>
    <scope>NUCLEOTIDE SEQUENCE</scope>
    <source>
        <strain evidence="1">LEGE 11479</strain>
    </source>
</reference>
<organism evidence="1 2">
    <name type="scientific">Leptolyngbya cf. ectocarpi LEGE 11479</name>
    <dbReference type="NCBI Taxonomy" id="1828722"/>
    <lineage>
        <taxon>Bacteria</taxon>
        <taxon>Bacillati</taxon>
        <taxon>Cyanobacteriota</taxon>
        <taxon>Cyanophyceae</taxon>
        <taxon>Leptolyngbyales</taxon>
        <taxon>Leptolyngbyaceae</taxon>
        <taxon>Leptolyngbya group</taxon>
        <taxon>Leptolyngbya</taxon>
    </lineage>
</organism>
<protein>
    <submittedName>
        <fullName evidence="1">Uncharacterized protein</fullName>
    </submittedName>
</protein>
<evidence type="ECO:0000313" key="1">
    <source>
        <dbReference type="EMBL" id="MBE9068302.1"/>
    </source>
</evidence>
<comment type="caution">
    <text evidence="1">The sequence shown here is derived from an EMBL/GenBank/DDBJ whole genome shotgun (WGS) entry which is preliminary data.</text>
</comment>
<dbReference type="Proteomes" id="UP000615026">
    <property type="component" value="Unassembled WGS sequence"/>
</dbReference>
<dbReference type="AlphaFoldDB" id="A0A929FAA8"/>
<gene>
    <name evidence="1" type="ORF">IQ260_16745</name>
</gene>
<dbReference type="RefSeq" id="WP_193994250.1">
    <property type="nucleotide sequence ID" value="NZ_JADEXP010000157.1"/>
</dbReference>
<accession>A0A929FAA8</accession>
<evidence type="ECO:0000313" key="2">
    <source>
        <dbReference type="Proteomes" id="UP000615026"/>
    </source>
</evidence>
<dbReference type="EMBL" id="JADEXP010000157">
    <property type="protein sequence ID" value="MBE9068302.1"/>
    <property type="molecule type" value="Genomic_DNA"/>
</dbReference>
<sequence>MNYSLYEHFIQLSDEAMGVVNQYLDEDTTIWLERRRAEPSINMLSSTQLLLIVFHHLFGCAVSDELGLYQAWLRLGALIPARRISYAVNLVGLEMPNCQSLLPIDAEQLKRYRFANNRLVQSLQQLETDKKLRTDLVGVLAAIALFSFNRHGFTNQQSGPLVHAIIQLMGIDLLDTVVVLPR</sequence>
<keyword evidence="2" id="KW-1185">Reference proteome</keyword>
<proteinExistence type="predicted"/>